<evidence type="ECO:0000256" key="4">
    <source>
        <dbReference type="ARBA" id="ARBA00022989"/>
    </source>
</evidence>
<feature type="transmembrane region" description="Helical" evidence="6">
    <location>
        <begin position="252"/>
        <end position="272"/>
    </location>
</feature>
<dbReference type="GO" id="GO:0016020">
    <property type="term" value="C:membrane"/>
    <property type="evidence" value="ECO:0007669"/>
    <property type="project" value="UniProtKB-SubCell"/>
</dbReference>
<keyword evidence="3 6" id="KW-0812">Transmembrane</keyword>
<evidence type="ECO:0000256" key="1">
    <source>
        <dbReference type="ARBA" id="ARBA00004141"/>
    </source>
</evidence>
<feature type="transmembrane region" description="Helical" evidence="6">
    <location>
        <begin position="209"/>
        <end position="232"/>
    </location>
</feature>
<comment type="similarity">
    <text evidence="2">Belongs to the fatty acid desaturase CarF family.</text>
</comment>
<organism evidence="8">
    <name type="scientific">Timema monikensis</name>
    <dbReference type="NCBI Taxonomy" id="170555"/>
    <lineage>
        <taxon>Eukaryota</taxon>
        <taxon>Metazoa</taxon>
        <taxon>Ecdysozoa</taxon>
        <taxon>Arthropoda</taxon>
        <taxon>Hexapoda</taxon>
        <taxon>Insecta</taxon>
        <taxon>Pterygota</taxon>
        <taxon>Neoptera</taxon>
        <taxon>Polyneoptera</taxon>
        <taxon>Phasmatodea</taxon>
        <taxon>Timematodea</taxon>
        <taxon>Timematoidea</taxon>
        <taxon>Timematidae</taxon>
        <taxon>Timema</taxon>
    </lineage>
</organism>
<evidence type="ECO:0000256" key="6">
    <source>
        <dbReference type="SAM" id="Phobius"/>
    </source>
</evidence>
<dbReference type="GO" id="GO:0006631">
    <property type="term" value="P:fatty acid metabolic process"/>
    <property type="evidence" value="ECO:0007669"/>
    <property type="project" value="UniProtKB-UniPathway"/>
</dbReference>
<dbReference type="InterPro" id="IPR052601">
    <property type="entry name" value="Plasmalogen_desaturase"/>
</dbReference>
<feature type="transmembrane region" description="Helical" evidence="6">
    <location>
        <begin position="350"/>
        <end position="367"/>
    </location>
</feature>
<evidence type="ECO:0000256" key="3">
    <source>
        <dbReference type="ARBA" id="ARBA00022692"/>
    </source>
</evidence>
<dbReference type="PANTHER" id="PTHR48177:SF1">
    <property type="entry name" value="PLASMANYLETHANOLAMINE DESATURASE 1"/>
    <property type="match status" value="1"/>
</dbReference>
<name>A0A7R9E8M1_9NEOP</name>
<evidence type="ECO:0000313" key="8">
    <source>
        <dbReference type="EMBL" id="CAD7429499.1"/>
    </source>
</evidence>
<accession>A0A7R9E8M1</accession>
<dbReference type="GO" id="GO:0016491">
    <property type="term" value="F:oxidoreductase activity"/>
    <property type="evidence" value="ECO:0007669"/>
    <property type="project" value="TreeGrafter"/>
</dbReference>
<reference evidence="8" key="1">
    <citation type="submission" date="2020-11" db="EMBL/GenBank/DDBJ databases">
        <authorList>
            <person name="Tran Van P."/>
        </authorList>
    </citation>
    <scope>NUCLEOTIDE SEQUENCE</scope>
</reference>
<dbReference type="InterPro" id="IPR019547">
    <property type="entry name" value="Lipid_desat"/>
</dbReference>
<proteinExistence type="inferred from homology"/>
<feature type="domain" description="Lipid desaturase" evidence="7">
    <location>
        <begin position="111"/>
        <end position="226"/>
    </location>
</feature>
<dbReference type="UniPathway" id="UPA00199"/>
<feature type="domain" description="Lipid desaturase" evidence="7">
    <location>
        <begin position="363"/>
        <end position="426"/>
    </location>
</feature>
<sequence length="435" mass="49254">MTRVVSAETAMAANFLAPVKTDKQIYENSMLEDDPNANSAVTHEEKIKPRWGPHHKGAQELANLYSKGKRIQECICVGVCMTLMVINLFFILVHLRFESLSTIVVAALCGIITADFSSGLVHWAADTWGSVELPVIGKSCRKQNSHDKTLLQNFLRPFREHHIDPTSITRHDFIETNGDNFMVPVPVLVWMAWHFLTHSELEVQQRFSWTCYLFLLALFVAMTNQVSVPLLFVPAGVVCRNDQSGECASCSYLFLLVFVAMTNQLLVPAGVVCHNDQSSECASCSYLFLLVLFVTMTNQLLVPAGVVCHNDQSSECASCSYLFSLVLSVVMTNQLLVPAGVVCRNDQSSECAFCSYLFLLVFVAMTNQDYHVILPRRHHRIHHVAPHETYFCITTGWLNWPLEKLHFWQALEWLIERTTGYKPRADDFKWAQKRS</sequence>
<protein>
    <recommendedName>
        <fullName evidence="7">Lipid desaturase domain-containing protein</fullName>
    </recommendedName>
</protein>
<dbReference type="PANTHER" id="PTHR48177">
    <property type="entry name" value="TRANSMEMBRANE PROTEIN 189"/>
    <property type="match status" value="1"/>
</dbReference>
<evidence type="ECO:0000256" key="2">
    <source>
        <dbReference type="ARBA" id="ARBA00007620"/>
    </source>
</evidence>
<dbReference type="Pfam" id="PF10520">
    <property type="entry name" value="Lipid_desat"/>
    <property type="match status" value="2"/>
</dbReference>
<keyword evidence="4 6" id="KW-1133">Transmembrane helix</keyword>
<feature type="transmembrane region" description="Helical" evidence="6">
    <location>
        <begin position="181"/>
        <end position="197"/>
    </location>
</feature>
<gene>
    <name evidence="8" type="ORF">TMSB3V08_LOCUS6276</name>
</gene>
<feature type="transmembrane region" description="Helical" evidence="6">
    <location>
        <begin position="321"/>
        <end position="343"/>
    </location>
</feature>
<evidence type="ECO:0000259" key="7">
    <source>
        <dbReference type="Pfam" id="PF10520"/>
    </source>
</evidence>
<dbReference type="EMBL" id="OB794100">
    <property type="protein sequence ID" value="CAD7429499.1"/>
    <property type="molecule type" value="Genomic_DNA"/>
</dbReference>
<dbReference type="AlphaFoldDB" id="A0A7R9E8M1"/>
<keyword evidence="5 6" id="KW-0472">Membrane</keyword>
<comment type="subcellular location">
    <subcellularLocation>
        <location evidence="1">Membrane</location>
        <topology evidence="1">Multi-pass membrane protein</topology>
    </subcellularLocation>
</comment>
<feature type="transmembrane region" description="Helical" evidence="6">
    <location>
        <begin position="74"/>
        <end position="95"/>
    </location>
</feature>
<feature type="transmembrane region" description="Helical" evidence="6">
    <location>
        <begin position="284"/>
        <end position="301"/>
    </location>
</feature>
<evidence type="ECO:0000256" key="5">
    <source>
        <dbReference type="ARBA" id="ARBA00023136"/>
    </source>
</evidence>